<evidence type="ECO:0000313" key="4">
    <source>
        <dbReference type="EMBL" id="TDS58153.1"/>
    </source>
</evidence>
<dbReference type="EMBL" id="SOAG01000013">
    <property type="protein sequence ID" value="TDS58153.1"/>
    <property type="molecule type" value="Genomic_DNA"/>
</dbReference>
<dbReference type="OrthoDB" id="996574at2"/>
<keyword evidence="3" id="KW-0732">Signal</keyword>
<dbReference type="Proteomes" id="UP000295215">
    <property type="component" value="Unassembled WGS sequence"/>
</dbReference>
<dbReference type="RefSeq" id="WP_133712606.1">
    <property type="nucleotide sequence ID" value="NZ_SOAG01000013.1"/>
</dbReference>
<dbReference type="InterPro" id="IPR015915">
    <property type="entry name" value="Kelch-typ_b-propeller"/>
</dbReference>
<dbReference type="PROSITE" id="PS51257">
    <property type="entry name" value="PROKAR_LIPOPROTEIN"/>
    <property type="match status" value="1"/>
</dbReference>
<keyword evidence="1" id="KW-0880">Kelch repeat</keyword>
<dbReference type="AlphaFoldDB" id="A0A4R7F4D5"/>
<name>A0A4R7F4D5_9FLAO</name>
<protein>
    <recommendedName>
        <fullName evidence="6">Kelch motif protein</fullName>
    </recommendedName>
</protein>
<dbReference type="PANTHER" id="PTHR24412:SF420">
    <property type="entry name" value="KELCH-LIKE PROTEIN 11"/>
    <property type="match status" value="1"/>
</dbReference>
<evidence type="ECO:0000256" key="1">
    <source>
        <dbReference type="ARBA" id="ARBA00022441"/>
    </source>
</evidence>
<feature type="chain" id="PRO_5020404357" description="Kelch motif protein" evidence="3">
    <location>
        <begin position="27"/>
        <end position="431"/>
    </location>
</feature>
<comment type="caution">
    <text evidence="4">The sequence shown here is derived from an EMBL/GenBank/DDBJ whole genome shotgun (WGS) entry which is preliminary data.</text>
</comment>
<dbReference type="PANTHER" id="PTHR24412">
    <property type="entry name" value="KELCH PROTEIN"/>
    <property type="match status" value="1"/>
</dbReference>
<reference evidence="4 5" key="1">
    <citation type="submission" date="2019-03" db="EMBL/GenBank/DDBJ databases">
        <title>Genomic Encyclopedia of Archaeal and Bacterial Type Strains, Phase II (KMG-II): from individual species to whole genera.</title>
        <authorList>
            <person name="Goeker M."/>
        </authorList>
    </citation>
    <scope>NUCLEOTIDE SEQUENCE [LARGE SCALE GENOMIC DNA]</scope>
    <source>
        <strain evidence="4 5">DSM 28213</strain>
    </source>
</reference>
<proteinExistence type="predicted"/>
<accession>A0A4R7F4D5</accession>
<keyword evidence="2" id="KW-0677">Repeat</keyword>
<dbReference type="SUPFAM" id="SSF117281">
    <property type="entry name" value="Kelch motif"/>
    <property type="match status" value="1"/>
</dbReference>
<sequence length="431" mass="48371">MKVQFSPYFKYAGVLLCSALLLFACSKDDGPGNKPDPVDPINPTEDAQLMLAASKTDIDEGEIVTFTITADGKTIDADIYIDDEKLSDTTHTFDTAGEYEVVAKKATYKDSEPLKITVKAPAKKVAKLTFNKVNTVPYTPAYGTGPSRMTMSKTHVYTFSSTTNKFKRYSLTNDTWEELNHTNQLNFVGVEGKMLYVEEAVLGQDLIFYLANRKMRAYFPKETGGGIPFRDTWREIDVADQYISGERAAAVHGKYLYYVGNSRNDAHAQSIDRYNPETDTWETPAQLPVAVNGGAHAAIYNNKMYILGEVNPASGDPRRVFYIYDTEQLTVKDVSLPEGMRSSSIVGRPPQHLIAFENYVLFLDYYNSNNVFVFDIADNQWLENPIENLSNMFDKALYTNLMSPSADKLYAAGTKDGNFILYELEFTVVEE</sequence>
<gene>
    <name evidence="4" type="ORF">C8P70_11365</name>
</gene>
<evidence type="ECO:0000313" key="5">
    <source>
        <dbReference type="Proteomes" id="UP000295215"/>
    </source>
</evidence>
<organism evidence="4 5">
    <name type="scientific">Myroides indicus</name>
    <dbReference type="NCBI Taxonomy" id="1323422"/>
    <lineage>
        <taxon>Bacteria</taxon>
        <taxon>Pseudomonadati</taxon>
        <taxon>Bacteroidota</taxon>
        <taxon>Flavobacteriia</taxon>
        <taxon>Flavobacteriales</taxon>
        <taxon>Flavobacteriaceae</taxon>
        <taxon>Myroides</taxon>
    </lineage>
</organism>
<keyword evidence="5" id="KW-1185">Reference proteome</keyword>
<evidence type="ECO:0008006" key="6">
    <source>
        <dbReference type="Google" id="ProtNLM"/>
    </source>
</evidence>
<evidence type="ECO:0000256" key="3">
    <source>
        <dbReference type="SAM" id="SignalP"/>
    </source>
</evidence>
<feature type="signal peptide" evidence="3">
    <location>
        <begin position="1"/>
        <end position="26"/>
    </location>
</feature>
<evidence type="ECO:0000256" key="2">
    <source>
        <dbReference type="ARBA" id="ARBA00022737"/>
    </source>
</evidence>
<dbReference type="Gene3D" id="2.120.10.80">
    <property type="entry name" value="Kelch-type beta propeller"/>
    <property type="match status" value="1"/>
</dbReference>